<dbReference type="Gene3D" id="1.10.10.10">
    <property type="entry name" value="Winged helix-like DNA-binding domain superfamily/Winged helix DNA-binding domain"/>
    <property type="match status" value="1"/>
</dbReference>
<sequence>MSFTDASLVALRVFREVAERGTLTAAASALGYTQSAVSRQIAALERAAGVPLLERRYDGVRLTAAGRLVLRRAAVVVDQVDAAARELAGLPEEDASTLRLGWFATAGAWLVPQALVELKRTHPSITVVTREGSTPALVRALRAGTVDIAVISSSPPFRAPDDETPALEVEVLAERSLRVAVPAAHPLARNDFVDIADLRGQRWISGPGDQMVMGVWPGLDERPVVAHTARDWLAKLQLVAAGLGITTAPAALVSVVPDGVRILPVRGGPAEQRQILLARLPGPMPEPLARLAAVLRAGVVEQRHQPIG</sequence>
<dbReference type="GO" id="GO:0003677">
    <property type="term" value="F:DNA binding"/>
    <property type="evidence" value="ECO:0007669"/>
    <property type="project" value="UniProtKB-KW"/>
</dbReference>
<evidence type="ECO:0000256" key="3">
    <source>
        <dbReference type="ARBA" id="ARBA00023125"/>
    </source>
</evidence>
<dbReference type="Proteomes" id="UP000033393">
    <property type="component" value="Unassembled WGS sequence"/>
</dbReference>
<gene>
    <name evidence="6" type="ORF">UK23_19275</name>
</gene>
<dbReference type="SUPFAM" id="SSF53850">
    <property type="entry name" value="Periplasmic binding protein-like II"/>
    <property type="match status" value="1"/>
</dbReference>
<dbReference type="OrthoDB" id="3286335at2"/>
<evidence type="ECO:0000259" key="5">
    <source>
        <dbReference type="PROSITE" id="PS50931"/>
    </source>
</evidence>
<name>A0A0F0H0I0_LENAE</name>
<dbReference type="PROSITE" id="PS50931">
    <property type="entry name" value="HTH_LYSR"/>
    <property type="match status" value="1"/>
</dbReference>
<dbReference type="Pfam" id="PF00126">
    <property type="entry name" value="HTH_1"/>
    <property type="match status" value="1"/>
</dbReference>
<comment type="similarity">
    <text evidence="1">Belongs to the LysR transcriptional regulatory family.</text>
</comment>
<proteinExistence type="inferred from homology"/>
<dbReference type="InterPro" id="IPR000847">
    <property type="entry name" value="LysR_HTH_N"/>
</dbReference>
<evidence type="ECO:0000256" key="2">
    <source>
        <dbReference type="ARBA" id="ARBA00023015"/>
    </source>
</evidence>
<organism evidence="6 7">
    <name type="scientific">Lentzea aerocolonigenes</name>
    <name type="common">Lechevalieria aerocolonigenes</name>
    <name type="synonym">Saccharothrix aerocolonigenes</name>
    <dbReference type="NCBI Taxonomy" id="68170"/>
    <lineage>
        <taxon>Bacteria</taxon>
        <taxon>Bacillati</taxon>
        <taxon>Actinomycetota</taxon>
        <taxon>Actinomycetes</taxon>
        <taxon>Pseudonocardiales</taxon>
        <taxon>Pseudonocardiaceae</taxon>
        <taxon>Lentzea</taxon>
    </lineage>
</organism>
<dbReference type="GO" id="GO:0003700">
    <property type="term" value="F:DNA-binding transcription factor activity"/>
    <property type="evidence" value="ECO:0007669"/>
    <property type="project" value="InterPro"/>
</dbReference>
<dbReference type="PRINTS" id="PR00039">
    <property type="entry name" value="HTHLYSR"/>
</dbReference>
<keyword evidence="2" id="KW-0805">Transcription regulation</keyword>
<dbReference type="GO" id="GO:0032993">
    <property type="term" value="C:protein-DNA complex"/>
    <property type="evidence" value="ECO:0007669"/>
    <property type="project" value="TreeGrafter"/>
</dbReference>
<dbReference type="PANTHER" id="PTHR30346:SF29">
    <property type="entry name" value="LYSR SUBSTRATE-BINDING"/>
    <property type="match status" value="1"/>
</dbReference>
<dbReference type="Gene3D" id="3.40.190.10">
    <property type="entry name" value="Periplasmic binding protein-like II"/>
    <property type="match status" value="2"/>
</dbReference>
<keyword evidence="3" id="KW-0238">DNA-binding</keyword>
<dbReference type="EMBL" id="JYJG01000125">
    <property type="protein sequence ID" value="KJK47782.1"/>
    <property type="molecule type" value="Genomic_DNA"/>
</dbReference>
<dbReference type="STRING" id="68170.GCA_000974445_06124"/>
<keyword evidence="4" id="KW-0804">Transcription</keyword>
<dbReference type="InterPro" id="IPR036388">
    <property type="entry name" value="WH-like_DNA-bd_sf"/>
</dbReference>
<dbReference type="SUPFAM" id="SSF46785">
    <property type="entry name" value="Winged helix' DNA-binding domain"/>
    <property type="match status" value="1"/>
</dbReference>
<dbReference type="InterPro" id="IPR005119">
    <property type="entry name" value="LysR_subst-bd"/>
</dbReference>
<dbReference type="FunFam" id="1.10.10.10:FF:000001">
    <property type="entry name" value="LysR family transcriptional regulator"/>
    <property type="match status" value="1"/>
</dbReference>
<accession>A0A0F0H0I0</accession>
<keyword evidence="7" id="KW-1185">Reference proteome</keyword>
<protein>
    <submittedName>
        <fullName evidence="6">LysR family transcriptional regulator</fullName>
    </submittedName>
</protein>
<dbReference type="Pfam" id="PF03466">
    <property type="entry name" value="LysR_substrate"/>
    <property type="match status" value="1"/>
</dbReference>
<evidence type="ECO:0000313" key="7">
    <source>
        <dbReference type="Proteomes" id="UP000033393"/>
    </source>
</evidence>
<dbReference type="InterPro" id="IPR036390">
    <property type="entry name" value="WH_DNA-bd_sf"/>
</dbReference>
<evidence type="ECO:0000256" key="4">
    <source>
        <dbReference type="ARBA" id="ARBA00023163"/>
    </source>
</evidence>
<dbReference type="PATRIC" id="fig|68170.10.peg.4756"/>
<comment type="caution">
    <text evidence="6">The sequence shown here is derived from an EMBL/GenBank/DDBJ whole genome shotgun (WGS) entry which is preliminary data.</text>
</comment>
<evidence type="ECO:0000256" key="1">
    <source>
        <dbReference type="ARBA" id="ARBA00009437"/>
    </source>
</evidence>
<dbReference type="PANTHER" id="PTHR30346">
    <property type="entry name" value="TRANSCRIPTIONAL DUAL REGULATOR HCAR-RELATED"/>
    <property type="match status" value="1"/>
</dbReference>
<dbReference type="AlphaFoldDB" id="A0A0F0H0I0"/>
<reference evidence="6 7" key="1">
    <citation type="submission" date="2015-02" db="EMBL/GenBank/DDBJ databases">
        <authorList>
            <person name="Ju K.-S."/>
            <person name="Doroghazi J.R."/>
            <person name="Metcalf W."/>
        </authorList>
    </citation>
    <scope>NUCLEOTIDE SEQUENCE [LARGE SCALE GENOMIC DNA]</scope>
    <source>
        <strain evidence="6 7">NRRL B-16140</strain>
    </source>
</reference>
<dbReference type="RefSeq" id="WP_045312957.1">
    <property type="nucleotide sequence ID" value="NZ_JYJG01000125.1"/>
</dbReference>
<evidence type="ECO:0000313" key="6">
    <source>
        <dbReference type="EMBL" id="KJK47782.1"/>
    </source>
</evidence>
<feature type="domain" description="HTH lysR-type" evidence="5">
    <location>
        <begin position="1"/>
        <end position="63"/>
    </location>
</feature>